<evidence type="ECO:0000313" key="1">
    <source>
        <dbReference type="EMBL" id="OAF11567.1"/>
    </source>
</evidence>
<name>A0A176YV66_9BRAD</name>
<comment type="caution">
    <text evidence="1">The sequence shown here is derived from an EMBL/GenBank/DDBJ whole genome shotgun (WGS) entry which is preliminary data.</text>
</comment>
<organism evidence="1 2">
    <name type="scientific">Bradyrhizobium neotropicale</name>
    <dbReference type="NCBI Taxonomy" id="1497615"/>
    <lineage>
        <taxon>Bacteria</taxon>
        <taxon>Pseudomonadati</taxon>
        <taxon>Pseudomonadota</taxon>
        <taxon>Alphaproteobacteria</taxon>
        <taxon>Hyphomicrobiales</taxon>
        <taxon>Nitrobacteraceae</taxon>
        <taxon>Bradyrhizobium</taxon>
    </lineage>
</organism>
<dbReference type="GeneID" id="32580716"/>
<dbReference type="Proteomes" id="UP000077173">
    <property type="component" value="Unassembled WGS sequence"/>
</dbReference>
<evidence type="ECO:0000313" key="2">
    <source>
        <dbReference type="Proteomes" id="UP000077173"/>
    </source>
</evidence>
<gene>
    <name evidence="1" type="ORF">AXW67_22390</name>
</gene>
<proteinExistence type="predicted"/>
<keyword evidence="2" id="KW-1185">Reference proteome</keyword>
<dbReference type="AlphaFoldDB" id="A0A176YV66"/>
<protein>
    <submittedName>
        <fullName evidence="1">Uncharacterized protein</fullName>
    </submittedName>
</protein>
<sequence length="71" mass="8254">MDGLPRVRRVAIGDSRYLRLLQLGDFVRRSRGGWRFGTKIITDQVADRLIAAGRAEVCDDRLRLKRNGWRQ</sequence>
<dbReference type="EMBL" id="LSEF01000089">
    <property type="protein sequence ID" value="OAF11567.1"/>
    <property type="molecule type" value="Genomic_DNA"/>
</dbReference>
<accession>A0A176YV66</accession>
<reference evidence="1 2" key="1">
    <citation type="submission" date="2016-02" db="EMBL/GenBank/DDBJ databases">
        <title>Draft genome sequence of the strain BR 10247T Bradyrhizobium neotropicale isolated from nodules of Centrolobium paraense.</title>
        <authorList>
            <person name="Simoes-Araujo J.L."/>
            <person name="Barauna A.C."/>
            <person name="Silva K."/>
            <person name="Zilli J.E."/>
        </authorList>
    </citation>
    <scope>NUCLEOTIDE SEQUENCE [LARGE SCALE GENOMIC DNA]</scope>
    <source>
        <strain evidence="1 2">BR 10247</strain>
    </source>
</reference>